<evidence type="ECO:0000256" key="8">
    <source>
        <dbReference type="ARBA" id="ARBA00023207"/>
    </source>
</evidence>
<dbReference type="GO" id="GO:0016020">
    <property type="term" value="C:membrane"/>
    <property type="evidence" value="ECO:0007669"/>
    <property type="project" value="UniProtKB-SubCell"/>
</dbReference>
<organism evidence="12">
    <name type="scientific">Hyalella azteca</name>
    <name type="common">Amphipod</name>
    <dbReference type="NCBI Taxonomy" id="294128"/>
    <lineage>
        <taxon>Eukaryota</taxon>
        <taxon>Metazoa</taxon>
        <taxon>Ecdysozoa</taxon>
        <taxon>Arthropoda</taxon>
        <taxon>Crustacea</taxon>
        <taxon>Multicrustacea</taxon>
        <taxon>Malacostraca</taxon>
        <taxon>Eumalacostraca</taxon>
        <taxon>Peracarida</taxon>
        <taxon>Amphipoda</taxon>
        <taxon>Senticaudata</taxon>
        <taxon>Talitrida</taxon>
        <taxon>Talitroidea</taxon>
        <taxon>Hyalellidae</taxon>
        <taxon>Hyalella</taxon>
    </lineage>
</organism>
<evidence type="ECO:0000256" key="6">
    <source>
        <dbReference type="ARBA" id="ARBA00023136"/>
    </source>
</evidence>
<keyword evidence="8 9" id="KW-0357">Heparan sulfate</keyword>
<reference evidence="12" key="3">
    <citation type="submission" date="2019-06" db="EMBL/GenBank/DDBJ databases">
        <authorList>
            <person name="Poynton C."/>
            <person name="Hasenbein S."/>
            <person name="Benoit J.B."/>
            <person name="Sepulveda M.S."/>
            <person name="Poelchau M.F."/>
            <person name="Murali S.C."/>
            <person name="Chen S."/>
            <person name="Glastad K.M."/>
            <person name="Werren J.H."/>
            <person name="Vineis J.H."/>
            <person name="Bowen J.L."/>
            <person name="Friedrich M."/>
            <person name="Jones J."/>
            <person name="Robertson H.M."/>
            <person name="Feyereisen R."/>
            <person name="Mechler-Hickson A."/>
            <person name="Mathers N."/>
            <person name="Lee C.E."/>
            <person name="Colbourne J.K."/>
            <person name="Biales A."/>
            <person name="Johnston J.S."/>
            <person name="Wellborn G.A."/>
            <person name="Rosendale A.J."/>
            <person name="Cridge A.G."/>
            <person name="Munoz-Torres M.C."/>
            <person name="Bain P.A."/>
            <person name="Manny A.R."/>
            <person name="Major K.M."/>
            <person name="Lambert F.N."/>
            <person name="Vulpe C.D."/>
            <person name="Tuck P."/>
            <person name="Blalock B.J."/>
            <person name="Lin Y.-Y."/>
            <person name="Smith M.E."/>
            <person name="Ochoa-Acuna H."/>
            <person name="Chen M.-J.M."/>
            <person name="Childers C.P."/>
            <person name="Qu J."/>
            <person name="Dugan S."/>
            <person name="Lee S.L."/>
            <person name="Chao H."/>
            <person name="Dinh H."/>
            <person name="Han Y."/>
            <person name="Doddapaneni H."/>
            <person name="Worley K.C."/>
            <person name="Muzny D.M."/>
            <person name="Gibbs R.A."/>
            <person name="Richards S."/>
        </authorList>
    </citation>
    <scope>NUCLEOTIDE SEQUENCE</scope>
    <source>
        <strain evidence="12">HAZT.00-mixed</strain>
        <tissue evidence="12">Whole organism</tissue>
    </source>
</reference>
<dbReference type="InterPro" id="IPR003585">
    <property type="entry name" value="Neurexin-like"/>
</dbReference>
<keyword evidence="4 9" id="KW-0654">Proteoglycan</keyword>
<name>A0A6A0HBY0_HYAAZ</name>
<comment type="function">
    <text evidence="9">Cell surface proteoglycan.</text>
</comment>
<accession>A0A6A0HBY0</accession>
<gene>
    <name evidence="12" type="ORF">HAZT_HAZT011668</name>
</gene>
<evidence type="ECO:0000313" key="12">
    <source>
        <dbReference type="EMBL" id="KAA0203276.1"/>
    </source>
</evidence>
<dbReference type="Pfam" id="PF01034">
    <property type="entry name" value="Syndecan"/>
    <property type="match status" value="1"/>
</dbReference>
<dbReference type="InterPro" id="IPR027789">
    <property type="entry name" value="Syndecan/Neurexin_dom"/>
</dbReference>
<dbReference type="SMART" id="SM00294">
    <property type="entry name" value="4.1m"/>
    <property type="match status" value="1"/>
</dbReference>
<keyword evidence="3 9" id="KW-0812">Transmembrane</keyword>
<dbReference type="GO" id="GO:0009986">
    <property type="term" value="C:cell surface"/>
    <property type="evidence" value="ECO:0007669"/>
    <property type="project" value="TreeGrafter"/>
</dbReference>
<evidence type="ECO:0000256" key="10">
    <source>
        <dbReference type="SAM" id="SignalP"/>
    </source>
</evidence>
<dbReference type="EMBL" id="JQDR03001968">
    <property type="protein sequence ID" value="KAA0203276.1"/>
    <property type="molecule type" value="Genomic_DNA"/>
</dbReference>
<evidence type="ECO:0000256" key="4">
    <source>
        <dbReference type="ARBA" id="ARBA00022974"/>
    </source>
</evidence>
<evidence type="ECO:0000256" key="9">
    <source>
        <dbReference type="RuleBase" id="RU000649"/>
    </source>
</evidence>
<dbReference type="Proteomes" id="UP000711488">
    <property type="component" value="Unassembled WGS sequence"/>
</dbReference>
<sequence length="46" mass="5312">MLCAILLVMFVVYRMRKKDEGSYPLDEPKRLPLTSSYAQSGKEIYA</sequence>
<comment type="caution">
    <text evidence="12">The sequence shown here is derived from an EMBL/GenBank/DDBJ whole genome shotgun (WGS) entry which is preliminary data.</text>
</comment>
<reference evidence="12" key="1">
    <citation type="submission" date="2014-08" db="EMBL/GenBank/DDBJ databases">
        <authorList>
            <person name="Murali S."/>
            <person name="Richards S."/>
            <person name="Bandaranaike D."/>
            <person name="Bellair M."/>
            <person name="Blankenburg K."/>
            <person name="Chao H."/>
            <person name="Dinh H."/>
            <person name="Doddapaneni H."/>
            <person name="Dugan-Rocha S."/>
            <person name="Elkadiri S."/>
            <person name="Gnanaolivu R."/>
            <person name="Hughes D."/>
            <person name="Lee S."/>
            <person name="Li M."/>
            <person name="Ming W."/>
            <person name="Munidasa M."/>
            <person name="Muniz J."/>
            <person name="Nguyen L."/>
            <person name="Osuji N."/>
            <person name="Pu L.-L."/>
            <person name="Puazo M."/>
            <person name="Skinner E."/>
            <person name="Qu C."/>
            <person name="Quiroz J."/>
            <person name="Raj R."/>
            <person name="Weissenberger G."/>
            <person name="Xin Y."/>
            <person name="Zou X."/>
            <person name="Han Y."/>
            <person name="Worley K."/>
            <person name="Muzny D."/>
            <person name="Gibbs R."/>
        </authorList>
    </citation>
    <scope>NUCLEOTIDE SEQUENCE</scope>
    <source>
        <strain evidence="12">HAZT.00-mixed</strain>
        <tissue evidence="12">Whole organism</tissue>
    </source>
</reference>
<dbReference type="GO" id="GO:0016477">
    <property type="term" value="P:cell migration"/>
    <property type="evidence" value="ECO:0007669"/>
    <property type="project" value="TreeGrafter"/>
</dbReference>
<protein>
    <recommendedName>
        <fullName evidence="9">Syndecan</fullName>
    </recommendedName>
</protein>
<comment type="subcellular location">
    <subcellularLocation>
        <location evidence="1 9">Membrane</location>
        <topology evidence="1 9">Single-pass type I membrane protein</topology>
    </subcellularLocation>
</comment>
<feature type="chain" id="PRO_5025362710" description="Syndecan" evidence="10">
    <location>
        <begin position="18"/>
        <end position="46"/>
    </location>
</feature>
<reference evidence="12" key="2">
    <citation type="journal article" date="2018" name="Environ. Sci. Technol.">
        <title>The Toxicogenome of Hyalella azteca: A Model for Sediment Ecotoxicology and Evolutionary Toxicology.</title>
        <authorList>
            <person name="Poynton H.C."/>
            <person name="Hasenbein S."/>
            <person name="Benoit J.B."/>
            <person name="Sepulveda M.S."/>
            <person name="Poelchau M.F."/>
            <person name="Hughes D.S.T."/>
            <person name="Murali S.C."/>
            <person name="Chen S."/>
            <person name="Glastad K.M."/>
            <person name="Goodisman M.A.D."/>
            <person name="Werren J.H."/>
            <person name="Vineis J.H."/>
            <person name="Bowen J.L."/>
            <person name="Friedrich M."/>
            <person name="Jones J."/>
            <person name="Robertson H.M."/>
            <person name="Feyereisen R."/>
            <person name="Mechler-Hickson A."/>
            <person name="Mathers N."/>
            <person name="Lee C.E."/>
            <person name="Colbourne J.K."/>
            <person name="Biales A."/>
            <person name="Johnston J.S."/>
            <person name="Wellborn G.A."/>
            <person name="Rosendale A.J."/>
            <person name="Cridge A.G."/>
            <person name="Munoz-Torres M.C."/>
            <person name="Bain P.A."/>
            <person name="Manny A.R."/>
            <person name="Major K.M."/>
            <person name="Lambert F.N."/>
            <person name="Vulpe C.D."/>
            <person name="Tuck P."/>
            <person name="Blalock B.J."/>
            <person name="Lin Y.Y."/>
            <person name="Smith M.E."/>
            <person name="Ochoa-Acuna H."/>
            <person name="Chen M.M."/>
            <person name="Childers C.P."/>
            <person name="Qu J."/>
            <person name="Dugan S."/>
            <person name="Lee S.L."/>
            <person name="Chao H."/>
            <person name="Dinh H."/>
            <person name="Han Y."/>
            <person name="Doddapaneni H."/>
            <person name="Worley K.C."/>
            <person name="Muzny D.M."/>
            <person name="Gibbs R.A."/>
            <person name="Richards S."/>
        </authorList>
    </citation>
    <scope>NUCLEOTIDE SEQUENCE</scope>
    <source>
        <strain evidence="12">HAZT.00-mixed</strain>
        <tissue evidence="12">Whole organism</tissue>
    </source>
</reference>
<dbReference type="AlphaFoldDB" id="A0A6A0HBY0"/>
<keyword evidence="6" id="KW-0472">Membrane</keyword>
<feature type="domain" description="Neurexin/syndecan/glycophorin C" evidence="11">
    <location>
        <begin position="12"/>
        <end position="30"/>
    </location>
</feature>
<dbReference type="InterPro" id="IPR030479">
    <property type="entry name" value="Syndecan_CS"/>
</dbReference>
<keyword evidence="10" id="KW-0732">Signal</keyword>
<evidence type="ECO:0000256" key="2">
    <source>
        <dbReference type="ARBA" id="ARBA00005343"/>
    </source>
</evidence>
<feature type="signal peptide" evidence="10">
    <location>
        <begin position="1"/>
        <end position="17"/>
    </location>
</feature>
<keyword evidence="7 9" id="KW-0325">Glycoprotein</keyword>
<dbReference type="PROSITE" id="PS00964">
    <property type="entry name" value="SYNDECAN"/>
    <property type="match status" value="1"/>
</dbReference>
<dbReference type="PANTHER" id="PTHR10915:SF1">
    <property type="entry name" value="SYNDECAN"/>
    <property type="match status" value="1"/>
</dbReference>
<comment type="similarity">
    <text evidence="2 9">Belongs to the syndecan proteoglycan family.</text>
</comment>
<evidence type="ECO:0000256" key="7">
    <source>
        <dbReference type="ARBA" id="ARBA00023180"/>
    </source>
</evidence>
<evidence type="ECO:0000256" key="5">
    <source>
        <dbReference type="ARBA" id="ARBA00022989"/>
    </source>
</evidence>
<dbReference type="PANTHER" id="PTHR10915">
    <property type="entry name" value="SYNDECAN"/>
    <property type="match status" value="1"/>
</dbReference>
<evidence type="ECO:0000256" key="1">
    <source>
        <dbReference type="ARBA" id="ARBA00004479"/>
    </source>
</evidence>
<proteinExistence type="inferred from homology"/>
<evidence type="ECO:0000256" key="3">
    <source>
        <dbReference type="ARBA" id="ARBA00022692"/>
    </source>
</evidence>
<keyword evidence="5" id="KW-1133">Transmembrane helix</keyword>
<dbReference type="InterPro" id="IPR001050">
    <property type="entry name" value="Syndecan"/>
</dbReference>
<evidence type="ECO:0000259" key="11">
    <source>
        <dbReference type="SMART" id="SM00294"/>
    </source>
</evidence>